<reference evidence="1 2" key="1">
    <citation type="journal article" date="2018" name="Sci. Rep.">
        <title>Genomic signatures of local adaptation to the degree of environmental predictability in rotifers.</title>
        <authorList>
            <person name="Franch-Gras L."/>
            <person name="Hahn C."/>
            <person name="Garcia-Roger E.M."/>
            <person name="Carmona M.J."/>
            <person name="Serra M."/>
            <person name="Gomez A."/>
        </authorList>
    </citation>
    <scope>NUCLEOTIDE SEQUENCE [LARGE SCALE GENOMIC DNA]</scope>
    <source>
        <strain evidence="1">HYR1</strain>
    </source>
</reference>
<dbReference type="AlphaFoldDB" id="A0A3M7PU00"/>
<name>A0A3M7PU00_BRAPC</name>
<dbReference type="Proteomes" id="UP000276133">
    <property type="component" value="Unassembled WGS sequence"/>
</dbReference>
<organism evidence="1 2">
    <name type="scientific">Brachionus plicatilis</name>
    <name type="common">Marine rotifer</name>
    <name type="synonym">Brachionus muelleri</name>
    <dbReference type="NCBI Taxonomy" id="10195"/>
    <lineage>
        <taxon>Eukaryota</taxon>
        <taxon>Metazoa</taxon>
        <taxon>Spiralia</taxon>
        <taxon>Gnathifera</taxon>
        <taxon>Rotifera</taxon>
        <taxon>Eurotatoria</taxon>
        <taxon>Monogononta</taxon>
        <taxon>Pseudotrocha</taxon>
        <taxon>Ploima</taxon>
        <taxon>Brachionidae</taxon>
        <taxon>Brachionus</taxon>
    </lineage>
</organism>
<evidence type="ECO:0000313" key="1">
    <source>
        <dbReference type="EMBL" id="RNA02540.1"/>
    </source>
</evidence>
<protein>
    <submittedName>
        <fullName evidence="1">Uncharacterized protein</fullName>
    </submittedName>
</protein>
<evidence type="ECO:0000313" key="2">
    <source>
        <dbReference type="Proteomes" id="UP000276133"/>
    </source>
</evidence>
<accession>A0A3M7PU00</accession>
<sequence length="146" mass="17003">MVTRLKKLVRLNFKNLLGLFHEAGCNCFRQPEYKLTIKSNQIQKICVLVVLTDKPVQIIDVFIIVVQNLPVELIISNFFLSKTGIFHKAYLNSKHLKQTILLKHHEIIVETEESRLNHSSTLFELDPSINPQMCVRISIYEFLIKK</sequence>
<keyword evidence="2" id="KW-1185">Reference proteome</keyword>
<gene>
    <name evidence="1" type="ORF">BpHYR1_023197</name>
</gene>
<proteinExistence type="predicted"/>
<dbReference type="EMBL" id="REGN01008843">
    <property type="protein sequence ID" value="RNA02540.1"/>
    <property type="molecule type" value="Genomic_DNA"/>
</dbReference>
<comment type="caution">
    <text evidence="1">The sequence shown here is derived from an EMBL/GenBank/DDBJ whole genome shotgun (WGS) entry which is preliminary data.</text>
</comment>